<dbReference type="STRING" id="644548.SCNU_15229"/>
<reference evidence="3 4" key="1">
    <citation type="journal article" date="2011" name="J. Bacteriol.">
        <title>Draft Genome Sequence of Gordonia neofelifaecis NRRL B-59395, a Cholesterol-Degrading Actinomycete.</title>
        <authorList>
            <person name="Ge F."/>
            <person name="Li W."/>
            <person name="Chen G."/>
            <person name="Liu Y."/>
            <person name="Zhang G."/>
            <person name="Yong B."/>
            <person name="Wang Q."/>
            <person name="Wang N."/>
            <person name="Huang Z."/>
            <person name="Li W."/>
            <person name="Wang J."/>
            <person name="Wu C."/>
            <person name="Xie Q."/>
            <person name="Liu G."/>
        </authorList>
    </citation>
    <scope>NUCLEOTIDE SEQUENCE [LARGE SCALE GENOMIC DNA]</scope>
    <source>
        <strain evidence="3 4">NRRL B-59395</strain>
    </source>
</reference>
<evidence type="ECO:0000313" key="3">
    <source>
        <dbReference type="EMBL" id="EGD54086.1"/>
    </source>
</evidence>
<dbReference type="AlphaFoldDB" id="F1YMG1"/>
<dbReference type="RefSeq" id="WP_009680242.1">
    <property type="nucleotide sequence ID" value="NZ_AEUD01000014.1"/>
</dbReference>
<evidence type="ECO:0000259" key="2">
    <source>
        <dbReference type="Pfam" id="PF09990"/>
    </source>
</evidence>
<feature type="transmembrane region" description="Helical" evidence="1">
    <location>
        <begin position="124"/>
        <end position="145"/>
    </location>
</feature>
<organism evidence="3 4">
    <name type="scientific">Gordonia neofelifaecis NRRL B-59395</name>
    <dbReference type="NCBI Taxonomy" id="644548"/>
    <lineage>
        <taxon>Bacteria</taxon>
        <taxon>Bacillati</taxon>
        <taxon>Actinomycetota</taxon>
        <taxon>Actinomycetes</taxon>
        <taxon>Mycobacteriales</taxon>
        <taxon>Gordoniaceae</taxon>
        <taxon>Gordonia</taxon>
    </lineage>
</organism>
<dbReference type="EMBL" id="AEUD01000014">
    <property type="protein sequence ID" value="EGD54086.1"/>
    <property type="molecule type" value="Genomic_DNA"/>
</dbReference>
<feature type="domain" description="DUF2231" evidence="2">
    <location>
        <begin position="6"/>
        <end position="153"/>
    </location>
</feature>
<sequence>MDTINGLPAHPLLVHFVVVAVPVTALVAIAIAVWPKARTALGVFPAILALVTLIAVPITTTAGESLEKKVGSTPQLEHHTELGDELILTVGPLFGLMALLYLLQLPVVTDRLPLSEKVIGWIDIAARVATVAAAIAAIVMVFLVGESGARAVWGG</sequence>
<keyword evidence="1" id="KW-0472">Membrane</keyword>
<keyword evidence="1" id="KW-0812">Transmembrane</keyword>
<keyword evidence="4" id="KW-1185">Reference proteome</keyword>
<dbReference type="Proteomes" id="UP000035065">
    <property type="component" value="Unassembled WGS sequence"/>
</dbReference>
<dbReference type="InterPro" id="IPR019251">
    <property type="entry name" value="DUF2231_TM"/>
</dbReference>
<feature type="transmembrane region" description="Helical" evidence="1">
    <location>
        <begin position="41"/>
        <end position="60"/>
    </location>
</feature>
<feature type="transmembrane region" description="Helical" evidence="1">
    <location>
        <begin position="12"/>
        <end position="34"/>
    </location>
</feature>
<feature type="transmembrane region" description="Helical" evidence="1">
    <location>
        <begin position="86"/>
        <end position="103"/>
    </location>
</feature>
<dbReference type="OrthoDB" id="4948879at2"/>
<comment type="caution">
    <text evidence="3">The sequence shown here is derived from an EMBL/GenBank/DDBJ whole genome shotgun (WGS) entry which is preliminary data.</text>
</comment>
<dbReference type="eggNOG" id="ENOG5032TXC">
    <property type="taxonomic scope" value="Bacteria"/>
</dbReference>
<dbReference type="Pfam" id="PF09990">
    <property type="entry name" value="DUF2231"/>
    <property type="match status" value="1"/>
</dbReference>
<accession>F1YMG1</accession>
<gene>
    <name evidence="3" type="ORF">SCNU_15229</name>
</gene>
<keyword evidence="1" id="KW-1133">Transmembrane helix</keyword>
<evidence type="ECO:0000313" key="4">
    <source>
        <dbReference type="Proteomes" id="UP000035065"/>
    </source>
</evidence>
<protein>
    <submittedName>
        <fullName evidence="3">Putative integral membrane protein</fullName>
    </submittedName>
</protein>
<name>F1YMG1_9ACTN</name>
<proteinExistence type="predicted"/>
<evidence type="ECO:0000256" key="1">
    <source>
        <dbReference type="SAM" id="Phobius"/>
    </source>
</evidence>